<dbReference type="EMBL" id="CAJNJA010040287">
    <property type="protein sequence ID" value="CAE7764576.1"/>
    <property type="molecule type" value="Genomic_DNA"/>
</dbReference>
<dbReference type="Proteomes" id="UP000601435">
    <property type="component" value="Unassembled WGS sequence"/>
</dbReference>
<dbReference type="OrthoDB" id="428122at2759"/>
<dbReference type="AlphaFoldDB" id="A0A812Y8J7"/>
<accession>A0A812Y8J7</accession>
<keyword evidence="1" id="KW-1133">Transmembrane helix</keyword>
<feature type="transmembrane region" description="Helical" evidence="1">
    <location>
        <begin position="209"/>
        <end position="226"/>
    </location>
</feature>
<gene>
    <name evidence="2" type="ORF">SNEC2469_LOCUS22287</name>
</gene>
<proteinExistence type="predicted"/>
<feature type="transmembrane region" description="Helical" evidence="1">
    <location>
        <begin position="179"/>
        <end position="197"/>
    </location>
</feature>
<evidence type="ECO:0000256" key="1">
    <source>
        <dbReference type="SAM" id="Phobius"/>
    </source>
</evidence>
<feature type="transmembrane region" description="Helical" evidence="1">
    <location>
        <begin position="260"/>
        <end position="280"/>
    </location>
</feature>
<reference evidence="2" key="1">
    <citation type="submission" date="2021-02" db="EMBL/GenBank/DDBJ databases">
        <authorList>
            <person name="Dougan E. K."/>
            <person name="Rhodes N."/>
            <person name="Thang M."/>
            <person name="Chan C."/>
        </authorList>
    </citation>
    <scope>NUCLEOTIDE SEQUENCE</scope>
</reference>
<sequence length="281" mass="30717">MCRTAEPYSTLKAFGLGRRCRALLTSLSEFLITSQSPNGAGNPLEQLQSARGRAQKKASAQWLDRYGKGSIALVLKAAWPQMECGEVCQVEILNAATMLPPMFSCAAACWLVGPKAWWRSHAAIALLSGWFLMVPASTASHLYCAFNGQYLPKLERLDQACISIASVLAAWALSRSNLFTAFVGSICISLDLLMFAGPEELHHHVAWRTETLACVVLLYLSPMVWRRNTFDFSIIPICLCFLFGLAMAVWAPLGPRSHPLFHLALIPFSCPIGLGASVSLV</sequence>
<evidence type="ECO:0000313" key="2">
    <source>
        <dbReference type="EMBL" id="CAE7764576.1"/>
    </source>
</evidence>
<protein>
    <submittedName>
        <fullName evidence="2">Uncharacterized protein</fullName>
    </submittedName>
</protein>
<name>A0A812Y8J7_9DINO</name>
<comment type="caution">
    <text evidence="2">The sequence shown here is derived from an EMBL/GenBank/DDBJ whole genome shotgun (WGS) entry which is preliminary data.</text>
</comment>
<keyword evidence="1" id="KW-0472">Membrane</keyword>
<feature type="transmembrane region" description="Helical" evidence="1">
    <location>
        <begin position="122"/>
        <end position="145"/>
    </location>
</feature>
<feature type="transmembrane region" description="Helical" evidence="1">
    <location>
        <begin position="232"/>
        <end position="253"/>
    </location>
</feature>
<keyword evidence="3" id="KW-1185">Reference proteome</keyword>
<keyword evidence="1" id="KW-0812">Transmembrane</keyword>
<organism evidence="2 3">
    <name type="scientific">Symbiodinium necroappetens</name>
    <dbReference type="NCBI Taxonomy" id="1628268"/>
    <lineage>
        <taxon>Eukaryota</taxon>
        <taxon>Sar</taxon>
        <taxon>Alveolata</taxon>
        <taxon>Dinophyceae</taxon>
        <taxon>Suessiales</taxon>
        <taxon>Symbiodiniaceae</taxon>
        <taxon>Symbiodinium</taxon>
    </lineage>
</organism>
<evidence type="ECO:0000313" key="3">
    <source>
        <dbReference type="Proteomes" id="UP000601435"/>
    </source>
</evidence>